<keyword evidence="5 6" id="KW-0472">Membrane</keyword>
<feature type="transmembrane region" description="Helical" evidence="6">
    <location>
        <begin position="31"/>
        <end position="48"/>
    </location>
</feature>
<evidence type="ECO:0000256" key="4">
    <source>
        <dbReference type="ARBA" id="ARBA00022989"/>
    </source>
</evidence>
<evidence type="ECO:0000256" key="3">
    <source>
        <dbReference type="ARBA" id="ARBA00022692"/>
    </source>
</evidence>
<feature type="transmembrane region" description="Helical" evidence="6">
    <location>
        <begin position="237"/>
        <end position="259"/>
    </location>
</feature>
<reference evidence="8" key="1">
    <citation type="submission" date="2016-10" db="EMBL/GenBank/DDBJ databases">
        <authorList>
            <person name="Varghese N."/>
        </authorList>
    </citation>
    <scope>NUCLEOTIDE SEQUENCE [LARGE SCALE GENOMIC DNA]</scope>
    <source>
        <strain evidence="8">DSM 17980</strain>
    </source>
</reference>
<feature type="transmembrane region" description="Helical" evidence="6">
    <location>
        <begin position="109"/>
        <end position="129"/>
    </location>
</feature>
<dbReference type="CDD" id="cd06581">
    <property type="entry name" value="TM_PBP1_LivM_like"/>
    <property type="match status" value="1"/>
</dbReference>
<comment type="subcellular location">
    <subcellularLocation>
        <location evidence="1">Cell membrane</location>
        <topology evidence="1">Multi-pass membrane protein</topology>
    </subcellularLocation>
</comment>
<dbReference type="InterPro" id="IPR001851">
    <property type="entry name" value="ABC_transp_permease"/>
</dbReference>
<dbReference type="GO" id="GO:0015658">
    <property type="term" value="F:branched-chain amino acid transmembrane transporter activity"/>
    <property type="evidence" value="ECO:0007669"/>
    <property type="project" value="InterPro"/>
</dbReference>
<sequence>MKRLRAWILPILVLILFALIPFTASFYYQQIFFYIFLFAGVGFAWNLVGGYAGQLSLGHAAFFGIGAYAYALLAPHIGTGPAVLAAAVLSTVSAAPIGLICFRLRGPYFALATIAVAQLLLVLATNQFKGLTQGAAGLLVQGMVPDPSLYYWVALGFMVVAFAVTALLATSKTGYYLMAIREDEDTAQTVTINTPLYKLYALLVSALLTGVGGSIFAANLGTIQPNDVFSAAISNQVVFLAILGGAGTLYGPLVGAFILEFASDWLKNSVANVTWLGDANAFAFFLYGLLIVLVVMYMPAGIVGTVAKWRKGRAAHVHAQRTTAGV</sequence>
<dbReference type="Pfam" id="PF02653">
    <property type="entry name" value="BPD_transp_2"/>
    <property type="match status" value="1"/>
</dbReference>
<evidence type="ECO:0000313" key="8">
    <source>
        <dbReference type="Proteomes" id="UP000183508"/>
    </source>
</evidence>
<dbReference type="GO" id="GO:0005886">
    <property type="term" value="C:plasma membrane"/>
    <property type="evidence" value="ECO:0007669"/>
    <property type="project" value="UniProtKB-SubCell"/>
</dbReference>
<evidence type="ECO:0000256" key="5">
    <source>
        <dbReference type="ARBA" id="ARBA00023136"/>
    </source>
</evidence>
<dbReference type="PANTHER" id="PTHR30482:SF10">
    <property type="entry name" value="HIGH-AFFINITY BRANCHED-CHAIN AMINO ACID TRANSPORT PROTEIN BRAE"/>
    <property type="match status" value="1"/>
</dbReference>
<dbReference type="PANTHER" id="PTHR30482">
    <property type="entry name" value="HIGH-AFFINITY BRANCHED-CHAIN AMINO ACID TRANSPORT SYSTEM PERMEASE"/>
    <property type="match status" value="1"/>
</dbReference>
<feature type="transmembrane region" description="Helical" evidence="6">
    <location>
        <begin position="149"/>
        <end position="169"/>
    </location>
</feature>
<accession>A0A1I7IH40</accession>
<keyword evidence="3 6" id="KW-0812">Transmembrane</keyword>
<dbReference type="OrthoDB" id="9789927at2"/>
<dbReference type="RefSeq" id="WP_074951179.1">
    <property type="nucleotide sequence ID" value="NZ_FPBV01000006.1"/>
</dbReference>
<organism evidence="7 8">
    <name type="scientific">Alicyclobacillus macrosporangiidus</name>
    <dbReference type="NCBI Taxonomy" id="392015"/>
    <lineage>
        <taxon>Bacteria</taxon>
        <taxon>Bacillati</taxon>
        <taxon>Bacillota</taxon>
        <taxon>Bacilli</taxon>
        <taxon>Bacillales</taxon>
        <taxon>Alicyclobacillaceae</taxon>
        <taxon>Alicyclobacillus</taxon>
    </lineage>
</organism>
<dbReference type="AlphaFoldDB" id="A0A1I7IH40"/>
<protein>
    <submittedName>
        <fullName evidence="7">Branched-chain amino acid transport system permease protein</fullName>
    </submittedName>
</protein>
<dbReference type="eggNOG" id="COG4177">
    <property type="taxonomic scope" value="Bacteria"/>
</dbReference>
<proteinExistence type="predicted"/>
<evidence type="ECO:0000313" key="7">
    <source>
        <dbReference type="EMBL" id="SFU72202.1"/>
    </source>
</evidence>
<feature type="transmembrane region" description="Helical" evidence="6">
    <location>
        <begin position="83"/>
        <end position="102"/>
    </location>
</feature>
<dbReference type="InterPro" id="IPR043428">
    <property type="entry name" value="LivM-like"/>
</dbReference>
<name>A0A1I7IH40_9BACL</name>
<evidence type="ECO:0000256" key="6">
    <source>
        <dbReference type="SAM" id="Phobius"/>
    </source>
</evidence>
<feature type="transmembrane region" description="Helical" evidence="6">
    <location>
        <begin position="279"/>
        <end position="303"/>
    </location>
</feature>
<keyword evidence="8" id="KW-1185">Reference proteome</keyword>
<keyword evidence="4 6" id="KW-1133">Transmembrane helix</keyword>
<evidence type="ECO:0000256" key="1">
    <source>
        <dbReference type="ARBA" id="ARBA00004651"/>
    </source>
</evidence>
<dbReference type="STRING" id="392015.SAMN05421543_106215"/>
<dbReference type="EMBL" id="FPBV01000006">
    <property type="protein sequence ID" value="SFU72202.1"/>
    <property type="molecule type" value="Genomic_DNA"/>
</dbReference>
<keyword evidence="2" id="KW-1003">Cell membrane</keyword>
<feature type="transmembrane region" description="Helical" evidence="6">
    <location>
        <begin position="7"/>
        <end position="25"/>
    </location>
</feature>
<gene>
    <name evidence="7" type="ORF">SAMN05421543_106215</name>
</gene>
<evidence type="ECO:0000256" key="2">
    <source>
        <dbReference type="ARBA" id="ARBA00022475"/>
    </source>
</evidence>
<feature type="transmembrane region" description="Helical" evidence="6">
    <location>
        <begin position="60"/>
        <end position="77"/>
    </location>
</feature>
<dbReference type="Proteomes" id="UP000183508">
    <property type="component" value="Unassembled WGS sequence"/>
</dbReference>